<dbReference type="InterPro" id="IPR006427">
    <property type="entry name" value="Portal_HK97"/>
</dbReference>
<reference evidence="1 2" key="1">
    <citation type="submission" date="2016-10" db="EMBL/GenBank/DDBJ databases">
        <authorList>
            <person name="de Groot N.N."/>
        </authorList>
    </citation>
    <scope>NUCLEOTIDE SEQUENCE [LARGE SCALE GENOMIC DNA]</scope>
    <source>
        <strain evidence="1 2">R-24608</strain>
    </source>
</reference>
<dbReference type="Proteomes" id="UP000183656">
    <property type="component" value="Unassembled WGS sequence"/>
</dbReference>
<evidence type="ECO:0000313" key="2">
    <source>
        <dbReference type="Proteomes" id="UP000183656"/>
    </source>
</evidence>
<dbReference type="RefSeq" id="WP_233495042.1">
    <property type="nucleotide sequence ID" value="NZ_CYIG01000018.1"/>
</dbReference>
<accession>A0A1I7J9B3</accession>
<name>A0A1I7J9B3_9BURK</name>
<dbReference type="STRING" id="343013.SAMN04489707_102360"/>
<gene>
    <name evidence="1" type="ORF">SAMN04489707_102360</name>
</gene>
<evidence type="ECO:0000313" key="1">
    <source>
        <dbReference type="EMBL" id="SFU81757.1"/>
    </source>
</evidence>
<dbReference type="Pfam" id="PF04860">
    <property type="entry name" value="Phage_portal"/>
    <property type="match status" value="1"/>
</dbReference>
<protein>
    <submittedName>
        <fullName evidence="1">Phage portal protein, HK97 family</fullName>
    </submittedName>
</protein>
<dbReference type="NCBIfam" id="TIGR01537">
    <property type="entry name" value="portal_HK97"/>
    <property type="match status" value="1"/>
</dbReference>
<dbReference type="AlphaFoldDB" id="A0A1I7J9B3"/>
<keyword evidence="2" id="KW-1185">Reference proteome</keyword>
<dbReference type="InterPro" id="IPR006944">
    <property type="entry name" value="Phage/GTA_portal"/>
</dbReference>
<proteinExistence type="predicted"/>
<organism evidence="1 2">
    <name type="scientific">Paenacidovorax caeni</name>
    <dbReference type="NCBI Taxonomy" id="343013"/>
    <lineage>
        <taxon>Bacteria</taxon>
        <taxon>Pseudomonadati</taxon>
        <taxon>Pseudomonadota</taxon>
        <taxon>Betaproteobacteria</taxon>
        <taxon>Burkholderiales</taxon>
        <taxon>Comamonadaceae</taxon>
        <taxon>Paenacidovorax</taxon>
    </lineage>
</organism>
<dbReference type="EMBL" id="FPBX01000023">
    <property type="protein sequence ID" value="SFU81757.1"/>
    <property type="molecule type" value="Genomic_DNA"/>
</dbReference>
<sequence length="442" mass="48301">MRSKNLLDVLALGAAPSGRSLKAAVGEWIGKTISLTDGDFWSAWLAGSNWSGQTVNTRTALQVSAAWACVRLIAETLSTLPMGLYRTRPDGSKEPASSHHLYTLLRSQPNADMSAVDFWQAMLSSLLLWGNAYAEKRLSGGIITSIDFLNPERISCRRLKTGAREWKYDDPITGRVRVIAETAMWHIPAFTLDGQMGVSPIRMGANVFGGAIAADKASAHTFTGGMKSSGLVTTGASVLKPDQREDIRQHVKKVSDTGGVMVLEMGMGFQQLNMNPQDAELLATRGFNVEEVCRWFRVPPFMVGHSEKSTSWGTGIEQQMIGFITFVLRPWCVRIEQSIRRNLLSPVERLTHSAEWSLEGLLRGDSAARAAFYSQMVQNGVMTRDDARRLENLPLMGGNANVLTVQSNLLPIDALGVNAGGAAAQDALRNWLGINDEKDPKP</sequence>